<reference evidence="2 3" key="1">
    <citation type="journal article" date="2013" name="Int. J. Syst. Evol. Microbiol.">
        <title>Hoeflea suaedae sp. nov., an endophytic bacterium isolated from the root of the halophyte Suaeda maritima.</title>
        <authorList>
            <person name="Chung E.J."/>
            <person name="Park J.A."/>
            <person name="Pramanik P."/>
            <person name="Bibi F."/>
            <person name="Jeon C.O."/>
            <person name="Chung Y.R."/>
        </authorList>
    </citation>
    <scope>NUCLEOTIDE SEQUENCE [LARGE SCALE GENOMIC DNA]</scope>
    <source>
        <strain evidence="2 3">YC6898</strain>
    </source>
</reference>
<evidence type="ECO:0000313" key="3">
    <source>
        <dbReference type="Proteomes" id="UP000295131"/>
    </source>
</evidence>
<dbReference type="EMBL" id="SMSI01000001">
    <property type="protein sequence ID" value="TDH39032.1"/>
    <property type="molecule type" value="Genomic_DNA"/>
</dbReference>
<name>A0A4R5PPL6_9HYPH</name>
<sequence>MNRYLLLLISVLATLVVAAILWWALTSRTTVEPAQGVEGNEVEALTHGCRKTQVDGIRYVVCEIDPATADLELFHAGPDGKPWGDVEGFVAASKAEGRAPLIAMNAGMYHSDLSPVGLLVEGGEQIAPVNTSGGFGNFFLKPNGIFYVDETGKPGVMETEAYVTAGIRPRIASQSGPMMVIDGQLHPRFLVAGTSTYTRNGIGVTPEGKVVMALSLDPVNFYGFAMAFKNAFDCPNALFFDGSVSALYADGTVYAEKREPAGTVIAVME</sequence>
<evidence type="ECO:0000313" key="2">
    <source>
        <dbReference type="EMBL" id="TDH39032.1"/>
    </source>
</evidence>
<keyword evidence="3" id="KW-1185">Reference proteome</keyword>
<feature type="domain" description="Phosphodiester glycosidase" evidence="1">
    <location>
        <begin position="102"/>
        <end position="257"/>
    </location>
</feature>
<dbReference type="Pfam" id="PF09992">
    <property type="entry name" value="NAGPA"/>
    <property type="match status" value="1"/>
</dbReference>
<comment type="caution">
    <text evidence="2">The sequence shown here is derived from an EMBL/GenBank/DDBJ whole genome shotgun (WGS) entry which is preliminary data.</text>
</comment>
<proteinExistence type="predicted"/>
<evidence type="ECO:0000259" key="1">
    <source>
        <dbReference type="Pfam" id="PF09992"/>
    </source>
</evidence>
<dbReference type="RefSeq" id="WP_133283865.1">
    <property type="nucleotide sequence ID" value="NZ_SMSI01000001.1"/>
</dbReference>
<gene>
    <name evidence="2" type="ORF">E2A64_08090</name>
</gene>
<protein>
    <recommendedName>
        <fullName evidence="1">Phosphodiester glycosidase domain-containing protein</fullName>
    </recommendedName>
</protein>
<accession>A0A4R5PPL6</accession>
<dbReference type="Proteomes" id="UP000295131">
    <property type="component" value="Unassembled WGS sequence"/>
</dbReference>
<dbReference type="AlphaFoldDB" id="A0A4R5PPL6"/>
<organism evidence="2 3">
    <name type="scientific">Pseudohoeflea suaedae</name>
    <dbReference type="NCBI Taxonomy" id="877384"/>
    <lineage>
        <taxon>Bacteria</taxon>
        <taxon>Pseudomonadati</taxon>
        <taxon>Pseudomonadota</taxon>
        <taxon>Alphaproteobacteria</taxon>
        <taxon>Hyphomicrobiales</taxon>
        <taxon>Rhizobiaceae</taxon>
        <taxon>Pseudohoeflea</taxon>
    </lineage>
</organism>
<dbReference type="OrthoDB" id="5515706at2"/>
<dbReference type="InterPro" id="IPR018711">
    <property type="entry name" value="NAGPA"/>
</dbReference>